<name>A0A832I6Q6_9THEM</name>
<proteinExistence type="predicted"/>
<reference evidence="1" key="1">
    <citation type="journal article" date="2020" name="mSystems">
        <title>Genome- and Community-Level Interaction Insights into Carbon Utilization and Element Cycling Functions of Hydrothermarchaeota in Hydrothermal Sediment.</title>
        <authorList>
            <person name="Zhou Z."/>
            <person name="Liu Y."/>
            <person name="Xu W."/>
            <person name="Pan J."/>
            <person name="Luo Z.H."/>
            <person name="Li M."/>
        </authorList>
    </citation>
    <scope>NUCLEOTIDE SEQUENCE [LARGE SCALE GENOMIC DNA]</scope>
    <source>
        <strain evidence="1">SpSt-86</strain>
    </source>
</reference>
<accession>A0A832I6Q6</accession>
<comment type="caution">
    <text evidence="1">The sequence shown here is derived from an EMBL/GenBank/DDBJ whole genome shotgun (WGS) entry which is preliminary data.</text>
</comment>
<dbReference type="EMBL" id="DTKQ01000030">
    <property type="protein sequence ID" value="HGZ79082.1"/>
    <property type="molecule type" value="Genomic_DNA"/>
</dbReference>
<gene>
    <name evidence="1" type="ORF">ENW55_03760</name>
</gene>
<sequence length="134" mass="15314">MSGGTSWNLDEHKLRSFYYEPHEIKGYKLYRRVLVLEKGGLLGKVAHFKLLDFIVLDMPLAELLPLIKPLPDVMVQRFLLPGNGKMITKSFWLGLKGWAHVGFLEGKEKLFDDMRNEVRQAMVPSNLSEGRSLG</sequence>
<organism evidence="1">
    <name type="scientific">Pseudothermotoga hypogea</name>
    <dbReference type="NCBI Taxonomy" id="57487"/>
    <lineage>
        <taxon>Bacteria</taxon>
        <taxon>Thermotogati</taxon>
        <taxon>Thermotogota</taxon>
        <taxon>Thermotogae</taxon>
        <taxon>Thermotogales</taxon>
        <taxon>Thermotogaceae</taxon>
        <taxon>Pseudothermotoga</taxon>
    </lineage>
</organism>
<evidence type="ECO:0000313" key="1">
    <source>
        <dbReference type="EMBL" id="HGZ79082.1"/>
    </source>
</evidence>
<dbReference type="AlphaFoldDB" id="A0A832I6Q6"/>
<protein>
    <submittedName>
        <fullName evidence="1">Uncharacterized protein</fullName>
    </submittedName>
</protein>